<dbReference type="InterPro" id="IPR002871">
    <property type="entry name" value="NIF_FeS_clus_asmbl_NifU_N"/>
</dbReference>
<evidence type="ECO:0000259" key="1">
    <source>
        <dbReference type="Pfam" id="PF01592"/>
    </source>
</evidence>
<dbReference type="Proteomes" id="UP000254808">
    <property type="component" value="Chromosome"/>
</dbReference>
<dbReference type="GO" id="GO:0051536">
    <property type="term" value="F:iron-sulfur cluster binding"/>
    <property type="evidence" value="ECO:0007669"/>
    <property type="project" value="InterPro"/>
</dbReference>
<dbReference type="CDD" id="cd06664">
    <property type="entry name" value="IscU_like"/>
    <property type="match status" value="1"/>
</dbReference>
<accession>A0A345UPA6</accession>
<dbReference type="GO" id="GO:0005506">
    <property type="term" value="F:iron ion binding"/>
    <property type="evidence" value="ECO:0007669"/>
    <property type="project" value="InterPro"/>
</dbReference>
<dbReference type="KEGG" id="cprv:CYPRO_3073"/>
<name>A0A345UPA6_9BACT</name>
<keyword evidence="3" id="KW-1185">Reference proteome</keyword>
<feature type="domain" description="NIF system FeS cluster assembly NifU N-terminal" evidence="1">
    <location>
        <begin position="37"/>
        <end position="133"/>
    </location>
</feature>
<dbReference type="GO" id="GO:0016226">
    <property type="term" value="P:iron-sulfur cluster assembly"/>
    <property type="evidence" value="ECO:0007669"/>
    <property type="project" value="InterPro"/>
</dbReference>
<proteinExistence type="predicted"/>
<evidence type="ECO:0000313" key="2">
    <source>
        <dbReference type="EMBL" id="AXJ02308.1"/>
    </source>
</evidence>
<dbReference type="EMBL" id="CP027806">
    <property type="protein sequence ID" value="AXJ02308.1"/>
    <property type="molecule type" value="Genomic_DNA"/>
</dbReference>
<evidence type="ECO:0000313" key="3">
    <source>
        <dbReference type="Proteomes" id="UP000254808"/>
    </source>
</evidence>
<gene>
    <name evidence="2" type="ORF">CYPRO_3073</name>
</gene>
<dbReference type="Gene3D" id="3.90.1010.10">
    <property type="match status" value="1"/>
</dbReference>
<sequence length="147" mass="16406">MSASLYTKQLIEASRKTTYRLPEGERPPAFDYEIEGINPVCGDRVLFFVTMDDGCVADIRYEVNGCLMSQASASFLAAFARGKSVAQLRKLYAEISRITDAQNTGPDPSPEELATTPWLALAQIRDYPARRKCVMMAWDALMKQFPA</sequence>
<dbReference type="SUPFAM" id="SSF82649">
    <property type="entry name" value="SufE/NifU"/>
    <property type="match status" value="1"/>
</dbReference>
<organism evidence="2 3">
    <name type="scientific">Cyclonatronum proteinivorum</name>
    <dbReference type="NCBI Taxonomy" id="1457365"/>
    <lineage>
        <taxon>Bacteria</taxon>
        <taxon>Pseudomonadati</taxon>
        <taxon>Balneolota</taxon>
        <taxon>Balneolia</taxon>
        <taxon>Balneolales</taxon>
        <taxon>Cyclonatronaceae</taxon>
        <taxon>Cyclonatronum</taxon>
    </lineage>
</organism>
<dbReference type="Pfam" id="PF01592">
    <property type="entry name" value="NifU_N"/>
    <property type="match status" value="1"/>
</dbReference>
<protein>
    <submittedName>
        <fullName evidence="2">Modular FeS cluster scaffolding protein NifU</fullName>
    </submittedName>
</protein>
<dbReference type="AlphaFoldDB" id="A0A345UPA6"/>
<reference evidence="2 3" key="1">
    <citation type="submission" date="2018-03" db="EMBL/GenBank/DDBJ databases">
        <title>Phenotypic and genomic properties of Cyclonatronum proteinivorum gen. nov., sp. nov., a haloalkaliphilic bacteroidete from soda lakes possessing Na+-translocating rhodopsin.</title>
        <authorList>
            <person name="Toshchakov S.V."/>
            <person name="Korzhenkov A."/>
            <person name="Samarov N.I."/>
            <person name="Kublanov I.V."/>
            <person name="Muntyan M.S."/>
            <person name="Sorokin D.Y."/>
        </authorList>
    </citation>
    <scope>NUCLEOTIDE SEQUENCE [LARGE SCALE GENOMIC DNA]</scope>
    <source>
        <strain evidence="2 3">Omega</strain>
    </source>
</reference>